<proteinExistence type="predicted"/>
<sequence length="38" mass="4553">NIYSFIEMEIRHERFCLQKTKSSRVLLLEVTKLQVAQT</sequence>
<reference evidence="1" key="1">
    <citation type="submission" date="2018-05" db="EMBL/GenBank/DDBJ databases">
        <authorList>
            <person name="Lanie J.A."/>
            <person name="Ng W.-L."/>
            <person name="Kazmierczak K.M."/>
            <person name="Andrzejewski T.M."/>
            <person name="Davidsen T.M."/>
            <person name="Wayne K.J."/>
            <person name="Tettelin H."/>
            <person name="Glass J.I."/>
            <person name="Rusch D."/>
            <person name="Podicherti R."/>
            <person name="Tsui H.-C.T."/>
            <person name="Winkler M.E."/>
        </authorList>
    </citation>
    <scope>NUCLEOTIDE SEQUENCE</scope>
</reference>
<dbReference type="EMBL" id="UINC01048899">
    <property type="protein sequence ID" value="SVB60007.1"/>
    <property type="molecule type" value="Genomic_DNA"/>
</dbReference>
<feature type="non-terminal residue" evidence="1">
    <location>
        <position position="1"/>
    </location>
</feature>
<accession>A0A382FD09</accession>
<organism evidence="1">
    <name type="scientific">marine metagenome</name>
    <dbReference type="NCBI Taxonomy" id="408172"/>
    <lineage>
        <taxon>unclassified sequences</taxon>
        <taxon>metagenomes</taxon>
        <taxon>ecological metagenomes</taxon>
    </lineage>
</organism>
<protein>
    <submittedName>
        <fullName evidence="1">Uncharacterized protein</fullName>
    </submittedName>
</protein>
<name>A0A382FD09_9ZZZZ</name>
<dbReference type="AlphaFoldDB" id="A0A382FD09"/>
<evidence type="ECO:0000313" key="1">
    <source>
        <dbReference type="EMBL" id="SVB60007.1"/>
    </source>
</evidence>
<gene>
    <name evidence="1" type="ORF">METZ01_LOCUS212861</name>
</gene>